<dbReference type="Proteomes" id="UP001049176">
    <property type="component" value="Chromosome 3"/>
</dbReference>
<feature type="compositionally biased region" description="Polar residues" evidence="1">
    <location>
        <begin position="76"/>
        <end position="87"/>
    </location>
</feature>
<feature type="region of interest" description="Disordered" evidence="1">
    <location>
        <begin position="392"/>
        <end position="416"/>
    </location>
</feature>
<sequence>MTISQTIVQMIPTQSQSGAKRKHALDDSNPNPLMAAAKKKKNDHTNGTSNNKRKLQKGADASGGLLIVHAPDPYPQGQQLPSSSRHASQPPPDRPDSSQSSHRLIPTGSTSSSQSIIQGQPSKRFRAGSQPLPSESQSHASTSREPALGSRTRIPSIPEENVEQDVRAMEDEADRLRRESRARQVDPSIRPSDYAAMPDVEPTGDDGDTNLNGTAIKGKKKHTSNIIDTTLQIPVEESPMIARNKALRQDAMAAIRSANVPGQDEDRGRSSKLGRDSSEKQGQGHRRKSSVSRGKRISASFEVSGSFAEPHKSVTHKSFYKHIDVDLPESERLRQLLIWCHSRTVQDPFTFASSDSSPELPDLSATAHLVLKDVWRISLQRLADKQINLNPYSSSMSSSKRAASMPKLQENEQNMSLRRWETEYSADIRKMEEESEAWNKVEVFYDVFIKKERARVDQRKTDLEVLSHLSAKAQGKQKADAQEMVDDDLSWLPSLDLLPESQRSVLGLCKSLLGIEAARGREDRAIDSGAAARSEKDQAEEKLTGRFRELEYNLDQLHSFVNTARAATRVAENLLDKRFEVLSVALKARTGDSSLFSSSSFSRAPSSAAQVLKEYLPPDPSRTRSQKNPQEIFKALAHVDSQRPPGKKGDEVRRAERVLQRIGEAGGGAVGERRLTLPPPGPQTPRKTPGTPRRGHTPGRERTPGGDR</sequence>
<evidence type="ECO:0000313" key="3">
    <source>
        <dbReference type="Proteomes" id="UP001049176"/>
    </source>
</evidence>
<dbReference type="EMBL" id="CM032183">
    <property type="protein sequence ID" value="KAG7095815.1"/>
    <property type="molecule type" value="Genomic_DNA"/>
</dbReference>
<feature type="region of interest" description="Disordered" evidence="1">
    <location>
        <begin position="638"/>
        <end position="708"/>
    </location>
</feature>
<evidence type="ECO:0000256" key="1">
    <source>
        <dbReference type="SAM" id="MobiDB-lite"/>
    </source>
</evidence>
<feature type="region of interest" description="Disordered" evidence="1">
    <location>
        <begin position="1"/>
        <end position="222"/>
    </location>
</feature>
<evidence type="ECO:0000313" key="2">
    <source>
        <dbReference type="EMBL" id="KAG7095815.1"/>
    </source>
</evidence>
<feature type="compositionally biased region" description="Basic residues" evidence="1">
    <location>
        <begin position="283"/>
        <end position="295"/>
    </location>
</feature>
<dbReference type="RefSeq" id="XP_043012285.1">
    <property type="nucleotide sequence ID" value="XM_043151192.1"/>
</dbReference>
<dbReference type="GO" id="GO:0051301">
    <property type="term" value="P:cell division"/>
    <property type="evidence" value="ECO:0007669"/>
    <property type="project" value="InterPro"/>
</dbReference>
<comment type="caution">
    <text evidence="2">The sequence shown here is derived from an EMBL/GenBank/DDBJ whole genome shotgun (WGS) entry which is preliminary data.</text>
</comment>
<dbReference type="InterPro" id="IPR013218">
    <property type="entry name" value="Dsn1/Mis13"/>
</dbReference>
<dbReference type="PANTHER" id="PTHR14778">
    <property type="entry name" value="KINETOCHORE-ASSOCIATED PROTEIN DSN1 HOMOLOG"/>
    <property type="match status" value="1"/>
</dbReference>
<keyword evidence="3" id="KW-1185">Reference proteome</keyword>
<feature type="compositionally biased region" description="Basic and acidic residues" evidence="1">
    <location>
        <begin position="264"/>
        <end position="279"/>
    </location>
</feature>
<dbReference type="OrthoDB" id="3364649at2759"/>
<feature type="compositionally biased region" description="Basic and acidic residues" evidence="1">
    <location>
        <begin position="698"/>
        <end position="708"/>
    </location>
</feature>
<gene>
    <name evidence="2" type="ORF">E1B28_006515</name>
</gene>
<feature type="compositionally biased region" description="Basic and acidic residues" evidence="1">
    <location>
        <begin position="164"/>
        <end position="184"/>
    </location>
</feature>
<feature type="compositionally biased region" description="Polar residues" evidence="1">
    <location>
        <begin position="1"/>
        <end position="18"/>
    </location>
</feature>
<feature type="region of interest" description="Disordered" evidence="1">
    <location>
        <begin position="256"/>
        <end position="295"/>
    </location>
</feature>
<dbReference type="KEGG" id="more:E1B28_006515"/>
<protein>
    <submittedName>
        <fullName evidence="2">Uncharacterized protein</fullName>
    </submittedName>
</protein>
<name>A0A9P7S6C2_9AGAR</name>
<dbReference type="AlphaFoldDB" id="A0A9P7S6C2"/>
<proteinExistence type="predicted"/>
<dbReference type="GO" id="GO:0007059">
    <property type="term" value="P:chromosome segregation"/>
    <property type="evidence" value="ECO:0007669"/>
    <property type="project" value="InterPro"/>
</dbReference>
<dbReference type="PANTHER" id="PTHR14778:SF2">
    <property type="entry name" value="KINETOCHORE-ASSOCIATED PROTEIN DSN1 HOMOLOG"/>
    <property type="match status" value="1"/>
</dbReference>
<feature type="compositionally biased region" description="Low complexity" evidence="1">
    <location>
        <begin position="393"/>
        <end position="405"/>
    </location>
</feature>
<feature type="compositionally biased region" description="Basic and acidic residues" evidence="1">
    <location>
        <begin position="647"/>
        <end position="659"/>
    </location>
</feature>
<dbReference type="Pfam" id="PF08202">
    <property type="entry name" value="MIS13"/>
    <property type="match status" value="1"/>
</dbReference>
<feature type="compositionally biased region" description="Low complexity" evidence="1">
    <location>
        <begin position="97"/>
        <end position="122"/>
    </location>
</feature>
<feature type="compositionally biased region" description="Polar residues" evidence="1">
    <location>
        <begin position="131"/>
        <end position="144"/>
    </location>
</feature>
<organism evidence="2 3">
    <name type="scientific">Marasmius oreades</name>
    <name type="common">fairy-ring Marasmius</name>
    <dbReference type="NCBI Taxonomy" id="181124"/>
    <lineage>
        <taxon>Eukaryota</taxon>
        <taxon>Fungi</taxon>
        <taxon>Dikarya</taxon>
        <taxon>Basidiomycota</taxon>
        <taxon>Agaricomycotina</taxon>
        <taxon>Agaricomycetes</taxon>
        <taxon>Agaricomycetidae</taxon>
        <taxon>Agaricales</taxon>
        <taxon>Marasmiineae</taxon>
        <taxon>Marasmiaceae</taxon>
        <taxon>Marasmius</taxon>
    </lineage>
</organism>
<accession>A0A9P7S6C2</accession>
<reference evidence="2" key="1">
    <citation type="journal article" date="2021" name="Genome Biol. Evol.">
        <title>The assembled and annotated genome of the fairy-ring fungus Marasmius oreades.</title>
        <authorList>
            <person name="Hiltunen M."/>
            <person name="Ament-Velasquez S.L."/>
            <person name="Johannesson H."/>
        </authorList>
    </citation>
    <scope>NUCLEOTIDE SEQUENCE</scope>
    <source>
        <strain evidence="2">03SP1</strain>
    </source>
</reference>
<dbReference type="GeneID" id="66075591"/>
<dbReference type="GO" id="GO:0000444">
    <property type="term" value="C:MIS12/MIND type complex"/>
    <property type="evidence" value="ECO:0007669"/>
    <property type="project" value="InterPro"/>
</dbReference>